<dbReference type="SUPFAM" id="SSF58104">
    <property type="entry name" value="Methyl-accepting chemotaxis protein (MCP) signaling domain"/>
    <property type="match status" value="1"/>
</dbReference>
<keyword evidence="2" id="KW-1133">Transmembrane helix</keyword>
<dbReference type="GeneID" id="77849935"/>
<feature type="compositionally biased region" description="Gly residues" evidence="1">
    <location>
        <begin position="98"/>
        <end position="116"/>
    </location>
</feature>
<name>K0X3F0_9BACT</name>
<dbReference type="STRING" id="742726.HMPREF9448_02762"/>
<protein>
    <submittedName>
        <fullName evidence="4">Gliding motility-associated protein GldL</fullName>
    </submittedName>
</protein>
<reference evidence="4 5" key="1">
    <citation type="submission" date="2012-08" db="EMBL/GenBank/DDBJ databases">
        <title>The Genome Sequence of Barnesiella intestinihominis YIT 11860.</title>
        <authorList>
            <consortium name="The Broad Institute Genome Sequencing Platform"/>
            <person name="Earl A."/>
            <person name="Ward D."/>
            <person name="Feldgarden M."/>
            <person name="Gevers D."/>
            <person name="Morotomi M."/>
            <person name="Walker B."/>
            <person name="Young S.K."/>
            <person name="Zeng Q."/>
            <person name="Gargeya S."/>
            <person name="Fitzgerald M."/>
            <person name="Haas B."/>
            <person name="Abouelleil A."/>
            <person name="Alvarado L."/>
            <person name="Arachchi H.M."/>
            <person name="Berlin A.M."/>
            <person name="Chapman S.B."/>
            <person name="Goldberg J."/>
            <person name="Griggs A."/>
            <person name="Gujja S."/>
            <person name="Hansen M."/>
            <person name="Howarth C."/>
            <person name="Imamovic A."/>
            <person name="Larimer J."/>
            <person name="McCowen C."/>
            <person name="Montmayeur A."/>
            <person name="Murphy C."/>
            <person name="Neiman D."/>
            <person name="Pearson M."/>
            <person name="Priest M."/>
            <person name="Roberts A."/>
            <person name="Saif S."/>
            <person name="Shea T."/>
            <person name="Sisk P."/>
            <person name="Sykes S."/>
            <person name="Wortman J."/>
            <person name="Nusbaum C."/>
            <person name="Birren B."/>
        </authorList>
    </citation>
    <scope>NUCLEOTIDE SEQUENCE [LARGE SCALE GENOMIC DNA]</scope>
    <source>
        <strain evidence="4 5">YIT 11860</strain>
    </source>
</reference>
<dbReference type="Gene3D" id="1.10.287.950">
    <property type="entry name" value="Methyl-accepting chemotaxis protein"/>
    <property type="match status" value="1"/>
</dbReference>
<proteinExistence type="predicted"/>
<dbReference type="OrthoDB" id="1466660at2"/>
<keyword evidence="2" id="KW-0472">Membrane</keyword>
<gene>
    <name evidence="4" type="ORF">HMPREF9448_02762</name>
</gene>
<dbReference type="HOGENOM" id="CLU_082721_0_0_10"/>
<dbReference type="RefSeq" id="WP_008863133.1">
    <property type="nucleotide sequence ID" value="NZ_JH815206.1"/>
</dbReference>
<dbReference type="eggNOG" id="ENOG502Z8HM">
    <property type="taxonomic scope" value="Bacteria"/>
</dbReference>
<dbReference type="InterPro" id="IPR055087">
    <property type="entry name" value="GldL-like_N"/>
</dbReference>
<dbReference type="PATRIC" id="fig|742726.3.peg.2875"/>
<organism evidence="4 5">
    <name type="scientific">Barnesiella intestinihominis YIT 11860</name>
    <dbReference type="NCBI Taxonomy" id="742726"/>
    <lineage>
        <taxon>Bacteria</taxon>
        <taxon>Pseudomonadati</taxon>
        <taxon>Bacteroidota</taxon>
        <taxon>Bacteroidia</taxon>
        <taxon>Bacteroidales</taxon>
        <taxon>Barnesiellaceae</taxon>
        <taxon>Barnesiella</taxon>
    </lineage>
</organism>
<feature type="transmembrane region" description="Helical" evidence="2">
    <location>
        <begin position="23"/>
        <end position="44"/>
    </location>
</feature>
<dbReference type="NCBIfam" id="TIGR03513">
    <property type="entry name" value="GldL_gliding"/>
    <property type="match status" value="1"/>
</dbReference>
<sequence length="330" mass="36298">MGKYKRYKNSIEKFLSSDKGQRFFNFAYSIGAAIVIWGALFKILHLPGGSLLLSIGMGTEVLMFILSAFDTPPKTYHWEEVFPVLNSKNPEDRPEFSGGKGTVIIGGNGKGGGSNGGNYSDVTPSDAKRAVGIPEGLNLSDADTQSLTDSIQKMSAAADQLSRMAELTDATQQYLTQLSGIAEQMEQLRSATESLTAVSNTLLQSYRNITENSEGISDTSQGYVSGMETLNRNISGLNTIYEIQLKSISSQLDNIDRVNNGLKNIRDMYERSASDSSRYCEATEKMTQYIQQLNSVYEKMITAMTINMYRPMGGAPVEMPEKPKDDTEQK</sequence>
<feature type="domain" description="Gliding motility protein GldL-like N-terminal" evidence="3">
    <location>
        <begin position="27"/>
        <end position="87"/>
    </location>
</feature>
<dbReference type="Proteomes" id="UP000006044">
    <property type="component" value="Unassembled WGS sequence"/>
</dbReference>
<dbReference type="Pfam" id="PF22827">
    <property type="entry name" value="GldL_N"/>
    <property type="match status" value="1"/>
</dbReference>
<evidence type="ECO:0000256" key="1">
    <source>
        <dbReference type="SAM" id="MobiDB-lite"/>
    </source>
</evidence>
<evidence type="ECO:0000259" key="3">
    <source>
        <dbReference type="Pfam" id="PF22827"/>
    </source>
</evidence>
<accession>K0X3F0</accession>
<keyword evidence="5" id="KW-1185">Reference proteome</keyword>
<comment type="caution">
    <text evidence="4">The sequence shown here is derived from an EMBL/GenBank/DDBJ whole genome shotgun (WGS) entry which is preliminary data.</text>
</comment>
<dbReference type="EMBL" id="ADLE01000018">
    <property type="protein sequence ID" value="EJZ62079.1"/>
    <property type="molecule type" value="Genomic_DNA"/>
</dbReference>
<feature type="region of interest" description="Disordered" evidence="1">
    <location>
        <begin position="89"/>
        <end position="123"/>
    </location>
</feature>
<evidence type="ECO:0000313" key="4">
    <source>
        <dbReference type="EMBL" id="EJZ62079.1"/>
    </source>
</evidence>
<dbReference type="InterPro" id="IPR019852">
    <property type="entry name" value="Motility-assoc_prot_GldL"/>
</dbReference>
<dbReference type="AlphaFoldDB" id="K0X3F0"/>
<evidence type="ECO:0000256" key="2">
    <source>
        <dbReference type="SAM" id="Phobius"/>
    </source>
</evidence>
<keyword evidence="2" id="KW-0812">Transmembrane</keyword>
<evidence type="ECO:0000313" key="5">
    <source>
        <dbReference type="Proteomes" id="UP000006044"/>
    </source>
</evidence>